<evidence type="ECO:0000259" key="1">
    <source>
        <dbReference type="Pfam" id="PF01243"/>
    </source>
</evidence>
<sequence length="136" mass="15664">MVATAGHDNIPHASAIHYYADDDFNIYFLTLPSSRKYEALCAHPQVAFTILREDAPQTIQIEGMAKDITLDRDMQEKKDKILEILNANPYFFAPITKLDPEKTAVIWIRPTWIRWADYAFAQYGTDRVFKEIPVDA</sequence>
<organism evidence="2 3">
    <name type="scientific">Candidatus Kaiserbacteria bacterium RIFCSPLOWO2_01_FULL_53_17</name>
    <dbReference type="NCBI Taxonomy" id="1798511"/>
    <lineage>
        <taxon>Bacteria</taxon>
        <taxon>Candidatus Kaiseribacteriota</taxon>
    </lineage>
</organism>
<dbReference type="Pfam" id="PF01243">
    <property type="entry name" value="PNPOx_N"/>
    <property type="match status" value="1"/>
</dbReference>
<name>A0A1F6EGN9_9BACT</name>
<accession>A0A1F6EGN9</accession>
<dbReference type="AlphaFoldDB" id="A0A1F6EGN9"/>
<dbReference type="InterPro" id="IPR012349">
    <property type="entry name" value="Split_barrel_FMN-bd"/>
</dbReference>
<evidence type="ECO:0000313" key="2">
    <source>
        <dbReference type="EMBL" id="OGG72811.1"/>
    </source>
</evidence>
<dbReference type="Proteomes" id="UP000177306">
    <property type="component" value="Unassembled WGS sequence"/>
</dbReference>
<proteinExistence type="predicted"/>
<gene>
    <name evidence="2" type="ORF">A3A38_00665</name>
</gene>
<dbReference type="InterPro" id="IPR011576">
    <property type="entry name" value="Pyridox_Oxase_N"/>
</dbReference>
<dbReference type="Gene3D" id="2.30.110.10">
    <property type="entry name" value="Electron Transport, Fmn-binding Protein, Chain A"/>
    <property type="match status" value="1"/>
</dbReference>
<comment type="caution">
    <text evidence="2">The sequence shown here is derived from an EMBL/GenBank/DDBJ whole genome shotgun (WGS) entry which is preliminary data.</text>
</comment>
<dbReference type="EMBL" id="MFLY01000030">
    <property type="protein sequence ID" value="OGG72811.1"/>
    <property type="molecule type" value="Genomic_DNA"/>
</dbReference>
<dbReference type="SUPFAM" id="SSF50475">
    <property type="entry name" value="FMN-binding split barrel"/>
    <property type="match status" value="1"/>
</dbReference>
<reference evidence="2 3" key="1">
    <citation type="journal article" date="2016" name="Nat. Commun.">
        <title>Thousands of microbial genomes shed light on interconnected biogeochemical processes in an aquifer system.</title>
        <authorList>
            <person name="Anantharaman K."/>
            <person name="Brown C.T."/>
            <person name="Hug L.A."/>
            <person name="Sharon I."/>
            <person name="Castelle C.J."/>
            <person name="Probst A.J."/>
            <person name="Thomas B.C."/>
            <person name="Singh A."/>
            <person name="Wilkins M.J."/>
            <person name="Karaoz U."/>
            <person name="Brodie E.L."/>
            <person name="Williams K.H."/>
            <person name="Hubbard S.S."/>
            <person name="Banfield J.F."/>
        </authorList>
    </citation>
    <scope>NUCLEOTIDE SEQUENCE [LARGE SCALE GENOMIC DNA]</scope>
</reference>
<evidence type="ECO:0000313" key="3">
    <source>
        <dbReference type="Proteomes" id="UP000177306"/>
    </source>
</evidence>
<protein>
    <recommendedName>
        <fullName evidence="1">Pyridoxamine 5'-phosphate oxidase N-terminal domain-containing protein</fullName>
    </recommendedName>
</protein>
<feature type="domain" description="Pyridoxamine 5'-phosphate oxidase N-terminal" evidence="1">
    <location>
        <begin position="1"/>
        <end position="114"/>
    </location>
</feature>